<feature type="region of interest" description="Disordered" evidence="1">
    <location>
        <begin position="282"/>
        <end position="313"/>
    </location>
</feature>
<proteinExistence type="predicted"/>
<name>A0A9P6RGQ1_9FUNG</name>
<gene>
    <name evidence="3" type="ORF">BGZ97_001241</name>
</gene>
<dbReference type="EMBL" id="JAAAIN010000125">
    <property type="protein sequence ID" value="KAG0319873.1"/>
    <property type="molecule type" value="Genomic_DNA"/>
</dbReference>
<protein>
    <submittedName>
        <fullName evidence="3">Uncharacterized protein</fullName>
    </submittedName>
</protein>
<dbReference type="AlphaFoldDB" id="A0A9P6RGQ1"/>
<evidence type="ECO:0000313" key="4">
    <source>
        <dbReference type="Proteomes" id="UP000823405"/>
    </source>
</evidence>
<feature type="signal peptide" evidence="2">
    <location>
        <begin position="1"/>
        <end position="29"/>
    </location>
</feature>
<keyword evidence="4" id="KW-1185">Reference proteome</keyword>
<feature type="compositionally biased region" description="Low complexity" evidence="1">
    <location>
        <begin position="295"/>
        <end position="304"/>
    </location>
</feature>
<dbReference type="OrthoDB" id="2421678at2759"/>
<comment type="caution">
    <text evidence="3">The sequence shown here is derived from an EMBL/GenBank/DDBJ whole genome shotgun (WGS) entry which is preliminary data.</text>
</comment>
<evidence type="ECO:0000256" key="1">
    <source>
        <dbReference type="SAM" id="MobiDB-lite"/>
    </source>
</evidence>
<accession>A0A9P6RGQ1</accession>
<feature type="chain" id="PRO_5040194481" evidence="2">
    <location>
        <begin position="30"/>
        <end position="343"/>
    </location>
</feature>
<keyword evidence="2" id="KW-0732">Signal</keyword>
<evidence type="ECO:0000313" key="3">
    <source>
        <dbReference type="EMBL" id="KAG0319873.1"/>
    </source>
</evidence>
<reference evidence="3" key="1">
    <citation type="journal article" date="2020" name="Fungal Divers.">
        <title>Resolving the Mortierellaceae phylogeny through synthesis of multi-gene phylogenetics and phylogenomics.</title>
        <authorList>
            <person name="Vandepol N."/>
            <person name="Liber J."/>
            <person name="Desiro A."/>
            <person name="Na H."/>
            <person name="Kennedy M."/>
            <person name="Barry K."/>
            <person name="Grigoriev I.V."/>
            <person name="Miller A.N."/>
            <person name="O'Donnell K."/>
            <person name="Stajich J.E."/>
            <person name="Bonito G."/>
        </authorList>
    </citation>
    <scope>NUCLEOTIDE SEQUENCE</scope>
    <source>
        <strain evidence="3">NVP60</strain>
    </source>
</reference>
<sequence length="343" mass="35685">MRMVSSVALATSISLLLTLSTLLPTTVQAQDANCSAIYNDFAPSSTPSSPYQKCYTDQAYNTALVLQGVNPNYSDILSQICSRPACSHSTLVSANSQYLTACASSIDAEAANGNILQTGKIALELFFAEPIRAVYCTLDPNAHPPSAAPATPGSPATAPSPPAPSYCLEQPVVGSPTSKFATTLAIFLTSGTIRADQAPFFETLDHTVTCSPCSQRIVSASVSYLSENLMPRIGPFYTPEFVQYWTKLVIAYNALCKTSLVQSWPEGTLNVTMVPDPAVAPPVLPSSPAGPAPAAPSTVGPTVAGRPPRGNHADSISASQGYVVASVVVAVGASVASSLLPWL</sequence>
<feature type="compositionally biased region" description="Pro residues" evidence="1">
    <location>
        <begin position="282"/>
        <end position="294"/>
    </location>
</feature>
<dbReference type="Proteomes" id="UP000823405">
    <property type="component" value="Unassembled WGS sequence"/>
</dbReference>
<evidence type="ECO:0000256" key="2">
    <source>
        <dbReference type="SAM" id="SignalP"/>
    </source>
</evidence>
<organism evidence="3 4">
    <name type="scientific">Linnemannia gamsii</name>
    <dbReference type="NCBI Taxonomy" id="64522"/>
    <lineage>
        <taxon>Eukaryota</taxon>
        <taxon>Fungi</taxon>
        <taxon>Fungi incertae sedis</taxon>
        <taxon>Mucoromycota</taxon>
        <taxon>Mortierellomycotina</taxon>
        <taxon>Mortierellomycetes</taxon>
        <taxon>Mortierellales</taxon>
        <taxon>Mortierellaceae</taxon>
        <taxon>Linnemannia</taxon>
    </lineage>
</organism>